<dbReference type="AlphaFoldDB" id="A0A8S4PDS2"/>
<accession>A0A8S4PDS2</accession>
<proteinExistence type="predicted"/>
<dbReference type="Proteomes" id="UP000749559">
    <property type="component" value="Unassembled WGS sequence"/>
</dbReference>
<comment type="caution">
    <text evidence="2">The sequence shown here is derived from an EMBL/GenBank/DDBJ whole genome shotgun (WGS) entry which is preliminary data.</text>
</comment>
<reference evidence="2" key="1">
    <citation type="submission" date="2022-03" db="EMBL/GenBank/DDBJ databases">
        <authorList>
            <person name="Martin C."/>
        </authorList>
    </citation>
    <scope>NUCLEOTIDE SEQUENCE</scope>
</reference>
<evidence type="ECO:0000259" key="1">
    <source>
        <dbReference type="PROSITE" id="PS50948"/>
    </source>
</evidence>
<sequence length="192" mass="21405">MLSATSPTTCAFMCKENEDCLSAHFSDDSSICRLYNRYLDTVVNSTNTYNETGSVYIEIPMSDRNLTCGRIMREAKITINLSTNDTIPDGWRLCYIDGRDTNYYFSDCRDLFDGFPGIGGNGGANELLDAGGNFGCWRGVTPEWGMEPAHGHWQDAIPDCCSAGSQHYNSMVPSFTCNPWQCNYYAVCVRLP</sequence>
<dbReference type="PROSITE" id="PS50948">
    <property type="entry name" value="PAN"/>
    <property type="match status" value="1"/>
</dbReference>
<protein>
    <recommendedName>
        <fullName evidence="1">Apple domain-containing protein</fullName>
    </recommendedName>
</protein>
<evidence type="ECO:0000313" key="2">
    <source>
        <dbReference type="EMBL" id="CAH1792556.1"/>
    </source>
</evidence>
<feature type="domain" description="Apple" evidence="1">
    <location>
        <begin position="1"/>
        <end position="61"/>
    </location>
</feature>
<keyword evidence="3" id="KW-1185">Reference proteome</keyword>
<evidence type="ECO:0000313" key="3">
    <source>
        <dbReference type="Proteomes" id="UP000749559"/>
    </source>
</evidence>
<dbReference type="InterPro" id="IPR003609">
    <property type="entry name" value="Pan_app"/>
</dbReference>
<organism evidence="2 3">
    <name type="scientific">Owenia fusiformis</name>
    <name type="common">Polychaete worm</name>
    <dbReference type="NCBI Taxonomy" id="6347"/>
    <lineage>
        <taxon>Eukaryota</taxon>
        <taxon>Metazoa</taxon>
        <taxon>Spiralia</taxon>
        <taxon>Lophotrochozoa</taxon>
        <taxon>Annelida</taxon>
        <taxon>Polychaeta</taxon>
        <taxon>Sedentaria</taxon>
        <taxon>Canalipalpata</taxon>
        <taxon>Sabellida</taxon>
        <taxon>Oweniida</taxon>
        <taxon>Oweniidae</taxon>
        <taxon>Owenia</taxon>
    </lineage>
</organism>
<name>A0A8S4PDS2_OWEFU</name>
<dbReference type="EMBL" id="CAIIXF020000008">
    <property type="protein sequence ID" value="CAH1792556.1"/>
    <property type="molecule type" value="Genomic_DNA"/>
</dbReference>
<dbReference type="Pfam" id="PF00024">
    <property type="entry name" value="PAN_1"/>
    <property type="match status" value="1"/>
</dbReference>
<gene>
    <name evidence="2" type="ORF">OFUS_LOCUS17512</name>
</gene>